<evidence type="ECO:0000256" key="1">
    <source>
        <dbReference type="SAM" id="MobiDB-lite"/>
    </source>
</evidence>
<evidence type="ECO:0000313" key="3">
    <source>
        <dbReference type="EMBL" id="CAF4513096.1"/>
    </source>
</evidence>
<feature type="non-terminal residue" evidence="2">
    <location>
        <position position="140"/>
    </location>
</feature>
<dbReference type="EMBL" id="CAJOBA010098878">
    <property type="protein sequence ID" value="CAF4513096.1"/>
    <property type="molecule type" value="Genomic_DNA"/>
</dbReference>
<name>A0A8S2GC05_9BILA</name>
<evidence type="ECO:0000313" key="4">
    <source>
        <dbReference type="Proteomes" id="UP000677228"/>
    </source>
</evidence>
<dbReference type="AlphaFoldDB" id="A0A8S2GC05"/>
<dbReference type="Proteomes" id="UP000677228">
    <property type="component" value="Unassembled WGS sequence"/>
</dbReference>
<dbReference type="EMBL" id="CAJNOK010068966">
    <property type="protein sequence ID" value="CAF1658277.1"/>
    <property type="molecule type" value="Genomic_DNA"/>
</dbReference>
<accession>A0A8S2GC05</accession>
<comment type="caution">
    <text evidence="2">The sequence shown here is derived from an EMBL/GenBank/DDBJ whole genome shotgun (WGS) entry which is preliminary data.</text>
</comment>
<feature type="compositionally biased region" description="Basic residues" evidence="1">
    <location>
        <begin position="116"/>
        <end position="127"/>
    </location>
</feature>
<organism evidence="2 4">
    <name type="scientific">Didymodactylos carnosus</name>
    <dbReference type="NCBI Taxonomy" id="1234261"/>
    <lineage>
        <taxon>Eukaryota</taxon>
        <taxon>Metazoa</taxon>
        <taxon>Spiralia</taxon>
        <taxon>Gnathifera</taxon>
        <taxon>Rotifera</taxon>
        <taxon>Eurotatoria</taxon>
        <taxon>Bdelloidea</taxon>
        <taxon>Philodinida</taxon>
        <taxon>Philodinidae</taxon>
        <taxon>Didymodactylos</taxon>
    </lineage>
</organism>
<sequence length="140" mass="15562">MMSDSMYQRNDATPDESLLTNLPASFLANIQRNILFKILMGPFATTFAAQCYEQQQQQTSSLSHQNIATNVAISPTITEDLDHGNASSLSTSTVTTLNIVDNSLNGAQQVFEQKLRQGRKRKSHPIKNQKFLDATDNNTK</sequence>
<protein>
    <submittedName>
        <fullName evidence="2">Uncharacterized protein</fullName>
    </submittedName>
</protein>
<gene>
    <name evidence="2" type="ORF">OVA965_LOCUS45165</name>
    <name evidence="3" type="ORF">TMI583_LOCUS48422</name>
</gene>
<proteinExistence type="predicted"/>
<dbReference type="Proteomes" id="UP000682733">
    <property type="component" value="Unassembled WGS sequence"/>
</dbReference>
<reference evidence="2" key="1">
    <citation type="submission" date="2021-02" db="EMBL/GenBank/DDBJ databases">
        <authorList>
            <person name="Nowell W R."/>
        </authorList>
    </citation>
    <scope>NUCLEOTIDE SEQUENCE</scope>
</reference>
<evidence type="ECO:0000313" key="2">
    <source>
        <dbReference type="EMBL" id="CAF1658277.1"/>
    </source>
</evidence>
<feature type="region of interest" description="Disordered" evidence="1">
    <location>
        <begin position="115"/>
        <end position="140"/>
    </location>
</feature>